<protein>
    <submittedName>
        <fullName evidence="1">Uncharacterized protein</fullName>
    </submittedName>
</protein>
<dbReference type="EMBL" id="HBUF01386444">
    <property type="protein sequence ID" value="CAG6732323.1"/>
    <property type="molecule type" value="Transcribed_RNA"/>
</dbReference>
<dbReference type="EMBL" id="HBUF01386443">
    <property type="protein sequence ID" value="CAG6732322.1"/>
    <property type="molecule type" value="Transcribed_RNA"/>
</dbReference>
<accession>A0A8D8YNU4</accession>
<dbReference type="EMBL" id="HBUF01615678">
    <property type="protein sequence ID" value="CAG6779835.1"/>
    <property type="molecule type" value="Transcribed_RNA"/>
</dbReference>
<name>A0A8D8YNU4_9HEMI</name>
<sequence>MAHCHYAYFQQLEHQHARRLAVVVFVRFTRGTSFKQRKPAPSPIYSWVSFGPEYAAPSVSVQALSMRYSGTFPCRYHQVIAPCMTVWISSSTGRNYRTSVSIVRKRTS</sequence>
<evidence type="ECO:0000313" key="1">
    <source>
        <dbReference type="EMBL" id="CAG6732323.1"/>
    </source>
</evidence>
<reference evidence="1" key="1">
    <citation type="submission" date="2021-05" db="EMBL/GenBank/DDBJ databases">
        <authorList>
            <person name="Alioto T."/>
            <person name="Alioto T."/>
            <person name="Gomez Garrido J."/>
        </authorList>
    </citation>
    <scope>NUCLEOTIDE SEQUENCE</scope>
</reference>
<dbReference type="EMBL" id="HBUF01386442">
    <property type="protein sequence ID" value="CAG6732321.1"/>
    <property type="molecule type" value="Transcribed_RNA"/>
</dbReference>
<dbReference type="AlphaFoldDB" id="A0A8D8YNU4"/>
<dbReference type="EMBL" id="HBUF01615677">
    <property type="protein sequence ID" value="CAG6779834.1"/>
    <property type="molecule type" value="Transcribed_RNA"/>
</dbReference>
<dbReference type="EMBL" id="HBUF01615676">
    <property type="protein sequence ID" value="CAG6779833.1"/>
    <property type="molecule type" value="Transcribed_RNA"/>
</dbReference>
<proteinExistence type="predicted"/>
<dbReference type="EMBL" id="HBUF01045104">
    <property type="protein sequence ID" value="CAG6619190.1"/>
    <property type="molecule type" value="Transcribed_RNA"/>
</dbReference>
<organism evidence="1">
    <name type="scientific">Cacopsylla melanoneura</name>
    <dbReference type="NCBI Taxonomy" id="428564"/>
    <lineage>
        <taxon>Eukaryota</taxon>
        <taxon>Metazoa</taxon>
        <taxon>Ecdysozoa</taxon>
        <taxon>Arthropoda</taxon>
        <taxon>Hexapoda</taxon>
        <taxon>Insecta</taxon>
        <taxon>Pterygota</taxon>
        <taxon>Neoptera</taxon>
        <taxon>Paraneoptera</taxon>
        <taxon>Hemiptera</taxon>
        <taxon>Sternorrhyncha</taxon>
        <taxon>Psylloidea</taxon>
        <taxon>Psyllidae</taxon>
        <taxon>Psyllinae</taxon>
        <taxon>Cacopsylla</taxon>
    </lineage>
</organism>
<dbReference type="EMBL" id="HBUF01045106">
    <property type="protein sequence ID" value="CAG6619192.1"/>
    <property type="molecule type" value="Transcribed_RNA"/>
</dbReference>